<evidence type="ECO:0000256" key="1">
    <source>
        <dbReference type="SAM" id="MobiDB-lite"/>
    </source>
</evidence>
<keyword evidence="3" id="KW-1185">Reference proteome</keyword>
<dbReference type="EnsemblPlants" id="AET2Gv21141900.26">
    <property type="protein sequence ID" value="AET2Gv21141900.26"/>
    <property type="gene ID" value="AET2Gv21141900"/>
</dbReference>
<reference evidence="2" key="4">
    <citation type="submission" date="2019-03" db="UniProtKB">
        <authorList>
            <consortium name="EnsemblPlants"/>
        </authorList>
    </citation>
    <scope>IDENTIFICATION</scope>
</reference>
<reference evidence="2" key="5">
    <citation type="journal article" date="2021" name="G3 (Bethesda)">
        <title>Aegilops tauschii genome assembly Aet v5.0 features greater sequence contiguity and improved annotation.</title>
        <authorList>
            <person name="Wang L."/>
            <person name="Zhu T."/>
            <person name="Rodriguez J.C."/>
            <person name="Deal K.R."/>
            <person name="Dubcovsky J."/>
            <person name="McGuire P.E."/>
            <person name="Lux T."/>
            <person name="Spannagl M."/>
            <person name="Mayer K.F.X."/>
            <person name="Baldrich P."/>
            <person name="Meyers B.C."/>
            <person name="Huo N."/>
            <person name="Gu Y.Q."/>
            <person name="Zhou H."/>
            <person name="Devos K.M."/>
            <person name="Bennetzen J.L."/>
            <person name="Unver T."/>
            <person name="Budak H."/>
            <person name="Gulick P.J."/>
            <person name="Galiba G."/>
            <person name="Kalapos B."/>
            <person name="Nelson D.R."/>
            <person name="Li P."/>
            <person name="You F.M."/>
            <person name="Luo M.C."/>
            <person name="Dvorak J."/>
        </authorList>
    </citation>
    <scope>NUCLEOTIDE SEQUENCE [LARGE SCALE GENOMIC DNA]</scope>
    <source>
        <strain evidence="2">cv. AL8/78</strain>
    </source>
</reference>
<accession>A0A453D8V5</accession>
<dbReference type="Proteomes" id="UP000015105">
    <property type="component" value="Chromosome 2D"/>
</dbReference>
<dbReference type="AlphaFoldDB" id="A0A453D8V5"/>
<feature type="region of interest" description="Disordered" evidence="1">
    <location>
        <begin position="1"/>
        <end position="48"/>
    </location>
</feature>
<feature type="compositionally biased region" description="Polar residues" evidence="1">
    <location>
        <begin position="9"/>
        <end position="24"/>
    </location>
</feature>
<evidence type="ECO:0000313" key="2">
    <source>
        <dbReference type="EnsemblPlants" id="AET2Gv21141900.26"/>
    </source>
</evidence>
<dbReference type="Gramene" id="AET2Gv21141900.26">
    <property type="protein sequence ID" value="AET2Gv21141900.26"/>
    <property type="gene ID" value="AET2Gv21141900"/>
</dbReference>
<name>A0A453D8V5_AEGTS</name>
<proteinExistence type="predicted"/>
<organism evidence="2 3">
    <name type="scientific">Aegilops tauschii subsp. strangulata</name>
    <name type="common">Goatgrass</name>
    <dbReference type="NCBI Taxonomy" id="200361"/>
    <lineage>
        <taxon>Eukaryota</taxon>
        <taxon>Viridiplantae</taxon>
        <taxon>Streptophyta</taxon>
        <taxon>Embryophyta</taxon>
        <taxon>Tracheophyta</taxon>
        <taxon>Spermatophyta</taxon>
        <taxon>Magnoliopsida</taxon>
        <taxon>Liliopsida</taxon>
        <taxon>Poales</taxon>
        <taxon>Poaceae</taxon>
        <taxon>BOP clade</taxon>
        <taxon>Pooideae</taxon>
        <taxon>Triticodae</taxon>
        <taxon>Triticeae</taxon>
        <taxon>Triticinae</taxon>
        <taxon>Aegilops</taxon>
    </lineage>
</organism>
<sequence length="65" mass="6831">MGGVGQVPTALNSRGVQEKQSISGETEAHRRSWSHAARGLAREGGGGPEFLPVLVYSLTEVIIQG</sequence>
<reference evidence="3" key="1">
    <citation type="journal article" date="2014" name="Science">
        <title>Ancient hybridizations among the ancestral genomes of bread wheat.</title>
        <authorList>
            <consortium name="International Wheat Genome Sequencing Consortium,"/>
            <person name="Marcussen T."/>
            <person name="Sandve S.R."/>
            <person name="Heier L."/>
            <person name="Spannagl M."/>
            <person name="Pfeifer M."/>
            <person name="Jakobsen K.S."/>
            <person name="Wulff B.B."/>
            <person name="Steuernagel B."/>
            <person name="Mayer K.F."/>
            <person name="Olsen O.A."/>
        </authorList>
    </citation>
    <scope>NUCLEOTIDE SEQUENCE [LARGE SCALE GENOMIC DNA]</scope>
    <source>
        <strain evidence="3">cv. AL8/78</strain>
    </source>
</reference>
<protein>
    <submittedName>
        <fullName evidence="2">Uncharacterized protein</fullName>
    </submittedName>
</protein>
<evidence type="ECO:0000313" key="3">
    <source>
        <dbReference type="Proteomes" id="UP000015105"/>
    </source>
</evidence>
<reference evidence="3" key="2">
    <citation type="journal article" date="2017" name="Nat. Plants">
        <title>The Aegilops tauschii genome reveals multiple impacts of transposons.</title>
        <authorList>
            <person name="Zhao G."/>
            <person name="Zou C."/>
            <person name="Li K."/>
            <person name="Wang K."/>
            <person name="Li T."/>
            <person name="Gao L."/>
            <person name="Zhang X."/>
            <person name="Wang H."/>
            <person name="Yang Z."/>
            <person name="Liu X."/>
            <person name="Jiang W."/>
            <person name="Mao L."/>
            <person name="Kong X."/>
            <person name="Jiao Y."/>
            <person name="Jia J."/>
        </authorList>
    </citation>
    <scope>NUCLEOTIDE SEQUENCE [LARGE SCALE GENOMIC DNA]</scope>
    <source>
        <strain evidence="3">cv. AL8/78</strain>
    </source>
</reference>
<reference evidence="2" key="3">
    <citation type="journal article" date="2017" name="Nature">
        <title>Genome sequence of the progenitor of the wheat D genome Aegilops tauschii.</title>
        <authorList>
            <person name="Luo M.C."/>
            <person name="Gu Y.Q."/>
            <person name="Puiu D."/>
            <person name="Wang H."/>
            <person name="Twardziok S.O."/>
            <person name="Deal K.R."/>
            <person name="Huo N."/>
            <person name="Zhu T."/>
            <person name="Wang L."/>
            <person name="Wang Y."/>
            <person name="McGuire P.E."/>
            <person name="Liu S."/>
            <person name="Long H."/>
            <person name="Ramasamy R.K."/>
            <person name="Rodriguez J.C."/>
            <person name="Van S.L."/>
            <person name="Yuan L."/>
            <person name="Wang Z."/>
            <person name="Xia Z."/>
            <person name="Xiao L."/>
            <person name="Anderson O.D."/>
            <person name="Ouyang S."/>
            <person name="Liang Y."/>
            <person name="Zimin A.V."/>
            <person name="Pertea G."/>
            <person name="Qi P."/>
            <person name="Bennetzen J.L."/>
            <person name="Dai X."/>
            <person name="Dawson M.W."/>
            <person name="Muller H.G."/>
            <person name="Kugler K."/>
            <person name="Rivarola-Duarte L."/>
            <person name="Spannagl M."/>
            <person name="Mayer K.F.X."/>
            <person name="Lu F.H."/>
            <person name="Bevan M.W."/>
            <person name="Leroy P."/>
            <person name="Li P."/>
            <person name="You F.M."/>
            <person name="Sun Q."/>
            <person name="Liu Z."/>
            <person name="Lyons E."/>
            <person name="Wicker T."/>
            <person name="Salzberg S.L."/>
            <person name="Devos K.M."/>
            <person name="Dvorak J."/>
        </authorList>
    </citation>
    <scope>NUCLEOTIDE SEQUENCE [LARGE SCALE GENOMIC DNA]</scope>
    <source>
        <strain evidence="2">cv. AL8/78</strain>
    </source>
</reference>